<organism evidence="1 2">
    <name type="scientific">Molorchus minor</name>
    <dbReference type="NCBI Taxonomy" id="1323400"/>
    <lineage>
        <taxon>Eukaryota</taxon>
        <taxon>Metazoa</taxon>
        <taxon>Ecdysozoa</taxon>
        <taxon>Arthropoda</taxon>
        <taxon>Hexapoda</taxon>
        <taxon>Insecta</taxon>
        <taxon>Pterygota</taxon>
        <taxon>Neoptera</taxon>
        <taxon>Endopterygota</taxon>
        <taxon>Coleoptera</taxon>
        <taxon>Polyphaga</taxon>
        <taxon>Cucujiformia</taxon>
        <taxon>Chrysomeloidea</taxon>
        <taxon>Cerambycidae</taxon>
        <taxon>Lamiinae</taxon>
        <taxon>Monochamini</taxon>
        <taxon>Molorchus</taxon>
    </lineage>
</organism>
<dbReference type="EMBL" id="JAPWTJ010000093">
    <property type="protein sequence ID" value="KAJ8983139.1"/>
    <property type="molecule type" value="Genomic_DNA"/>
</dbReference>
<evidence type="ECO:0000313" key="1">
    <source>
        <dbReference type="EMBL" id="KAJ8983139.1"/>
    </source>
</evidence>
<proteinExistence type="predicted"/>
<gene>
    <name evidence="1" type="ORF">NQ317_014714</name>
</gene>
<reference evidence="1" key="1">
    <citation type="journal article" date="2023" name="Insect Mol. Biol.">
        <title>Genome sequencing provides insights into the evolution of gene families encoding plant cell wall-degrading enzymes in longhorned beetles.</title>
        <authorList>
            <person name="Shin N.R."/>
            <person name="Okamura Y."/>
            <person name="Kirsch R."/>
            <person name="Pauchet Y."/>
        </authorList>
    </citation>
    <scope>NUCLEOTIDE SEQUENCE</scope>
    <source>
        <strain evidence="1">MMC_N1</strain>
    </source>
</reference>
<comment type="caution">
    <text evidence="1">The sequence shown here is derived from an EMBL/GenBank/DDBJ whole genome shotgun (WGS) entry which is preliminary data.</text>
</comment>
<name>A0ABQ9JZU9_9CUCU</name>
<sequence>MSPFGSSTNLTPASQLAQMKLASYSNINLLQFLRYLAQIWNIDYAVVLISLGMGSLFSPEFCGALLCKLYEQLKYFANMELGTTENEESQPVAPMSVQPTRKMKASSWVRKNFKFNTGVVVAGPEIILIVKVKFVYHSQFRNCTSLVHWRGFTKF</sequence>
<evidence type="ECO:0000313" key="2">
    <source>
        <dbReference type="Proteomes" id="UP001162164"/>
    </source>
</evidence>
<keyword evidence="2" id="KW-1185">Reference proteome</keyword>
<dbReference type="Proteomes" id="UP001162164">
    <property type="component" value="Unassembled WGS sequence"/>
</dbReference>
<accession>A0ABQ9JZU9</accession>
<protein>
    <submittedName>
        <fullName evidence="1">Uncharacterized protein</fullName>
    </submittedName>
</protein>